<dbReference type="EMBL" id="JAHQCR010000030">
    <property type="protein sequence ID" value="MBU9721036.1"/>
    <property type="molecule type" value="Genomic_DNA"/>
</dbReference>
<dbReference type="RefSeq" id="WP_088076289.1">
    <property type="nucleotide sequence ID" value="NZ_JAHQCR010000030.1"/>
</dbReference>
<keyword evidence="4 8" id="KW-0547">Nucleotide-binding</keyword>
<dbReference type="CDD" id="cd02503">
    <property type="entry name" value="MobA"/>
    <property type="match status" value="1"/>
</dbReference>
<feature type="binding site" evidence="8">
    <location>
        <position position="98"/>
    </location>
    <ligand>
        <name>Mg(2+)</name>
        <dbReference type="ChEBI" id="CHEBI:18420"/>
    </ligand>
</feature>
<comment type="caution">
    <text evidence="10">The sequence shown here is derived from an EMBL/GenBank/DDBJ whole genome shotgun (WGS) entry which is preliminary data.</text>
</comment>
<keyword evidence="1 8" id="KW-0963">Cytoplasm</keyword>
<keyword evidence="11" id="KW-1185">Reference proteome</keyword>
<evidence type="ECO:0000256" key="2">
    <source>
        <dbReference type="ARBA" id="ARBA00022679"/>
    </source>
</evidence>
<comment type="similarity">
    <text evidence="8">Belongs to the MobA family.</text>
</comment>
<evidence type="ECO:0000256" key="1">
    <source>
        <dbReference type="ARBA" id="ARBA00022490"/>
    </source>
</evidence>
<evidence type="ECO:0000256" key="3">
    <source>
        <dbReference type="ARBA" id="ARBA00022723"/>
    </source>
</evidence>
<sequence>MENNSFVTGIILAGGKSSRMGENKALLQIKGTSVIENIAQEIDKVVDEVIIVANHPKEYDFLNLKIVEDIYKGKGPLGGLQSGLWTSNTEWNLILACDLPFVSTKTAMYLIRRLYNFYQKPNLAVIPKINGRIHPLFGLYHKDVLQKVKLNIKEGNLRMLDLLEQIKADYVTEQDFKNGGFSDLEIERSFYNMNYPEDYKKFSTDSRYDPKKGDGAD</sequence>
<evidence type="ECO:0000256" key="5">
    <source>
        <dbReference type="ARBA" id="ARBA00022842"/>
    </source>
</evidence>
<evidence type="ECO:0000313" key="11">
    <source>
        <dbReference type="Proteomes" id="UP000790580"/>
    </source>
</evidence>
<dbReference type="InterPro" id="IPR025877">
    <property type="entry name" value="MobA-like_NTP_Trfase"/>
</dbReference>
<protein>
    <recommendedName>
        <fullName evidence="8">Probable molybdenum cofactor guanylyltransferase</fullName>
        <shortName evidence="8">MoCo guanylyltransferase</shortName>
        <ecNumber evidence="8">2.7.7.77</ecNumber>
    </recommendedName>
    <alternativeName>
        <fullName evidence="8">GTP:molybdopterin guanylyltransferase</fullName>
    </alternativeName>
    <alternativeName>
        <fullName evidence="8">Mo-MPT guanylyltransferase</fullName>
    </alternativeName>
    <alternativeName>
        <fullName evidence="8">Molybdopterin guanylyltransferase</fullName>
    </alternativeName>
    <alternativeName>
        <fullName evidence="8">Molybdopterin-guanine dinucleotide synthase</fullName>
        <shortName evidence="8">MGD synthase</shortName>
    </alternativeName>
</protein>
<feature type="binding site" evidence="8">
    <location>
        <position position="98"/>
    </location>
    <ligand>
        <name>GTP</name>
        <dbReference type="ChEBI" id="CHEBI:37565"/>
    </ligand>
</feature>
<dbReference type="InterPro" id="IPR013482">
    <property type="entry name" value="Molybde_CF_guanTrfase"/>
</dbReference>
<evidence type="ECO:0000256" key="8">
    <source>
        <dbReference type="HAMAP-Rule" id="MF_00316"/>
    </source>
</evidence>
<evidence type="ECO:0000256" key="6">
    <source>
        <dbReference type="ARBA" id="ARBA00023134"/>
    </source>
</evidence>
<comment type="subcellular location">
    <subcellularLocation>
        <location evidence="8">Cytoplasm</location>
    </subcellularLocation>
</comment>
<evidence type="ECO:0000256" key="4">
    <source>
        <dbReference type="ARBA" id="ARBA00022741"/>
    </source>
</evidence>
<feature type="binding site" evidence="8">
    <location>
        <position position="24"/>
    </location>
    <ligand>
        <name>GTP</name>
        <dbReference type="ChEBI" id="CHEBI:37565"/>
    </ligand>
</feature>
<name>A0ABS6JSJ5_9BACI</name>
<feature type="binding site" evidence="8">
    <location>
        <begin position="12"/>
        <end position="14"/>
    </location>
    <ligand>
        <name>GTP</name>
        <dbReference type="ChEBI" id="CHEBI:37565"/>
    </ligand>
</feature>
<evidence type="ECO:0000256" key="7">
    <source>
        <dbReference type="ARBA" id="ARBA00023150"/>
    </source>
</evidence>
<evidence type="ECO:0000313" key="10">
    <source>
        <dbReference type="EMBL" id="MBU9721036.1"/>
    </source>
</evidence>
<comment type="function">
    <text evidence="8">Transfers a GMP moiety from GTP to Mo-molybdopterin (Mo-MPT) cofactor (Moco or molybdenum cofactor) to form Mo-molybdopterin guanine dinucleotide (Mo-MGD) cofactor.</text>
</comment>
<gene>
    <name evidence="8" type="primary">mobA</name>
    <name evidence="10" type="ORF">KS407_06210</name>
</gene>
<dbReference type="HAMAP" id="MF_00316">
    <property type="entry name" value="MobA"/>
    <property type="match status" value="1"/>
</dbReference>
<dbReference type="PANTHER" id="PTHR19136:SF81">
    <property type="entry name" value="MOLYBDENUM COFACTOR GUANYLYLTRANSFERASE"/>
    <property type="match status" value="1"/>
</dbReference>
<keyword evidence="7 8" id="KW-0501">Molybdenum cofactor biosynthesis</keyword>
<accession>A0ABS6JSJ5</accession>
<keyword evidence="10" id="KW-0548">Nucleotidyltransferase</keyword>
<proteinExistence type="inferred from homology"/>
<comment type="caution">
    <text evidence="8">Lacks conserved residue(s) required for the propagation of feature annotation.</text>
</comment>
<reference evidence="10 11" key="1">
    <citation type="submission" date="2021-06" db="EMBL/GenBank/DDBJ databases">
        <title>Bacillus sp. RD4P76, an endophyte from a halophyte.</title>
        <authorList>
            <person name="Sun J.-Q."/>
        </authorList>
    </citation>
    <scope>NUCLEOTIDE SEQUENCE [LARGE SCALE GENOMIC DNA]</scope>
    <source>
        <strain evidence="10 11">JCM 17098</strain>
    </source>
</reference>
<organism evidence="10 11">
    <name type="scientific">Evansella alkalicola</name>
    <dbReference type="NCBI Taxonomy" id="745819"/>
    <lineage>
        <taxon>Bacteria</taxon>
        <taxon>Bacillati</taxon>
        <taxon>Bacillota</taxon>
        <taxon>Bacilli</taxon>
        <taxon>Bacillales</taxon>
        <taxon>Bacillaceae</taxon>
        <taxon>Evansella</taxon>
    </lineage>
</organism>
<dbReference type="InterPro" id="IPR029044">
    <property type="entry name" value="Nucleotide-diphossugar_trans"/>
</dbReference>
<dbReference type="EC" id="2.7.7.77" evidence="8"/>
<dbReference type="GO" id="GO:0016779">
    <property type="term" value="F:nucleotidyltransferase activity"/>
    <property type="evidence" value="ECO:0007669"/>
    <property type="project" value="UniProtKB-KW"/>
</dbReference>
<dbReference type="PANTHER" id="PTHR19136">
    <property type="entry name" value="MOLYBDENUM COFACTOR GUANYLYLTRANSFERASE"/>
    <property type="match status" value="1"/>
</dbReference>
<keyword evidence="2 8" id="KW-0808">Transferase</keyword>
<keyword evidence="3 8" id="KW-0479">Metal-binding</keyword>
<comment type="cofactor">
    <cofactor evidence="8">
        <name>Mg(2+)</name>
        <dbReference type="ChEBI" id="CHEBI:18420"/>
    </cofactor>
</comment>
<feature type="domain" description="MobA-like NTP transferase" evidence="9">
    <location>
        <begin position="9"/>
        <end position="158"/>
    </location>
</feature>
<keyword evidence="6 8" id="KW-0342">GTP-binding</keyword>
<dbReference type="Proteomes" id="UP000790580">
    <property type="component" value="Unassembled WGS sequence"/>
</dbReference>
<comment type="domain">
    <text evidence="8">The N-terminal domain determines nucleotide recognition and specific binding, while the C-terminal domain determines the specific binding to the target protein.</text>
</comment>
<evidence type="ECO:0000259" key="9">
    <source>
        <dbReference type="Pfam" id="PF12804"/>
    </source>
</evidence>
<dbReference type="Pfam" id="PF12804">
    <property type="entry name" value="NTP_transf_3"/>
    <property type="match status" value="1"/>
</dbReference>
<dbReference type="SUPFAM" id="SSF53448">
    <property type="entry name" value="Nucleotide-diphospho-sugar transferases"/>
    <property type="match status" value="1"/>
</dbReference>
<dbReference type="Gene3D" id="3.90.550.10">
    <property type="entry name" value="Spore Coat Polysaccharide Biosynthesis Protein SpsA, Chain A"/>
    <property type="match status" value="1"/>
</dbReference>
<keyword evidence="5 8" id="KW-0460">Magnesium</keyword>
<comment type="catalytic activity">
    <reaction evidence="8">
        <text>Mo-molybdopterin + GTP + H(+) = Mo-molybdopterin guanine dinucleotide + diphosphate</text>
        <dbReference type="Rhea" id="RHEA:34243"/>
        <dbReference type="ChEBI" id="CHEBI:15378"/>
        <dbReference type="ChEBI" id="CHEBI:33019"/>
        <dbReference type="ChEBI" id="CHEBI:37565"/>
        <dbReference type="ChEBI" id="CHEBI:71302"/>
        <dbReference type="ChEBI" id="CHEBI:71310"/>
        <dbReference type="EC" id="2.7.7.77"/>
    </reaction>
</comment>
<feature type="binding site" evidence="8">
    <location>
        <position position="69"/>
    </location>
    <ligand>
        <name>GTP</name>
        <dbReference type="ChEBI" id="CHEBI:37565"/>
    </ligand>
</feature>